<keyword evidence="3 8" id="KW-1134">Transmembrane beta strand</keyword>
<protein>
    <submittedName>
        <fullName evidence="13">TonB-dependent receptor</fullName>
    </submittedName>
</protein>
<proteinExistence type="inferred from homology"/>
<evidence type="ECO:0000313" key="13">
    <source>
        <dbReference type="EMBL" id="HJA82848.1"/>
    </source>
</evidence>
<keyword evidence="5 9" id="KW-0798">TonB box</keyword>
<comment type="subcellular location">
    <subcellularLocation>
        <location evidence="1 8">Cell outer membrane</location>
        <topology evidence="1 8">Multi-pass membrane protein</topology>
    </subcellularLocation>
</comment>
<keyword evidence="6 8" id="KW-0472">Membrane</keyword>
<sequence length="1085" mass="120881">MNKKNLSLFILLTCAGTAWGSPHAATKHAASTYATQVSQQQNPCKGVVKDPAGETLIGASISVKGTTMGTITDIDGAFSLPGVKPGQTLVISYIGYNTQEIVWDGTPLNITLREDAAMLDEVVVVGFGSQKKENLTGAVSQVKMDDVLGERPITSVKDALQGAMPGLTVSGGASPGESKTFNIRGTVSINGMDPLVLIDNVEGDIDLLNPEDIESVSVLKDAASSAIYGARAAAGVILITTKKAKEGDKFTLSYNNNFGFSSSINSPEQASLDEYLRAYQAAGFADQFYAGGASVSKWREYLAAYQADPSSFNTIGDGIYVGDDGRPYYLHEKDVYKSFQETSFMQTHNISATGGTEKLTYRIGLGYTKSDGPLIYDRDTYQRKNLTSFLSAKITKWFKQEVDVRYTVADRSQPRGSGDGIYGMNHISFYPAGMMPAELTGTGTELPIGTPENQILYNNPQLTDTDNTRVYLRSIFTPLKGLEIVGEYTYDRRNRQNSYYANNWTYINEQLGVLEAQTGGDHLYKQESHRDYNAFNLYGTYKFSLKDEHNFSIMAGFNQERTQESAMSIDAYDMVAPSAPSFSSATGRVITNNSYSDYAIRGGFYRVNYNYKDRYLFEANGRYDGSSKFPKNSRFGFFPSFSAGWNIMEESWTQPLKKWIGGLKLRASWGQIGNQNIANYQYYSSMTPTGNSNYWLKDGEYITYISTPGLISSNFTWETVETFDIGVDLNMFNNRLSATFDWYNRTTRDMLMSGVQLPAVVGTSAPMQNAADMRTKGWEISINWRDRIGDWNYNIGFNLYDYKSKILKYTANEDKVIGDWNGYYYYEGMELGAIWGYVSDGFYTIDDFESPETWILKDGVTSIQGVNVRPGDEKFVNLNDDLNENQINSGLGTVNSPGDRKVIGNYTPRYNFGINLGIGYKGFQLTALLQGTGKRDYWLGGNALFPFGGGATAFYPVYYNQTDYWEPMGDQGGLYTEADPEYWAAKNPNAKLFRLYGMLNNSGSNTRISTKYLQSAAYMRIKNITLSYSFPKALLSKIYLSGLKLFVSAENLHTFTSLPKGYDPERLSWGYPFYRTISFGLNLTL</sequence>
<evidence type="ECO:0000256" key="2">
    <source>
        <dbReference type="ARBA" id="ARBA00022448"/>
    </source>
</evidence>
<gene>
    <name evidence="13" type="ORF">H9785_02565</name>
</gene>
<dbReference type="SUPFAM" id="SSF56935">
    <property type="entry name" value="Porins"/>
    <property type="match status" value="1"/>
</dbReference>
<dbReference type="PROSITE" id="PS52016">
    <property type="entry name" value="TONB_DEPENDENT_REC_3"/>
    <property type="match status" value="1"/>
</dbReference>
<evidence type="ECO:0000256" key="10">
    <source>
        <dbReference type="SAM" id="SignalP"/>
    </source>
</evidence>
<evidence type="ECO:0000256" key="5">
    <source>
        <dbReference type="ARBA" id="ARBA00023077"/>
    </source>
</evidence>
<dbReference type="Gene3D" id="2.60.40.1120">
    <property type="entry name" value="Carboxypeptidase-like, regulatory domain"/>
    <property type="match status" value="1"/>
</dbReference>
<dbReference type="InterPro" id="IPR000531">
    <property type="entry name" value="Beta-barrel_TonB"/>
</dbReference>
<keyword evidence="13" id="KW-0675">Receptor</keyword>
<comment type="similarity">
    <text evidence="8 9">Belongs to the TonB-dependent receptor family.</text>
</comment>
<evidence type="ECO:0000256" key="8">
    <source>
        <dbReference type="PROSITE-ProRule" id="PRU01360"/>
    </source>
</evidence>
<evidence type="ECO:0000256" key="6">
    <source>
        <dbReference type="ARBA" id="ARBA00023136"/>
    </source>
</evidence>
<keyword evidence="10" id="KW-0732">Signal</keyword>
<comment type="caution">
    <text evidence="13">The sequence shown here is derived from an EMBL/GenBank/DDBJ whole genome shotgun (WGS) entry which is preliminary data.</text>
</comment>
<dbReference type="InterPro" id="IPR023996">
    <property type="entry name" value="TonB-dep_OMP_SusC/RagA"/>
</dbReference>
<dbReference type="Pfam" id="PF07715">
    <property type="entry name" value="Plug"/>
    <property type="match status" value="1"/>
</dbReference>
<dbReference type="InterPro" id="IPR039426">
    <property type="entry name" value="TonB-dep_rcpt-like"/>
</dbReference>
<keyword evidence="4 8" id="KW-0812">Transmembrane</keyword>
<dbReference type="AlphaFoldDB" id="A0A9D2KSH1"/>
<feature type="signal peptide" evidence="10">
    <location>
        <begin position="1"/>
        <end position="20"/>
    </location>
</feature>
<evidence type="ECO:0000256" key="3">
    <source>
        <dbReference type="ARBA" id="ARBA00022452"/>
    </source>
</evidence>
<evidence type="ECO:0000256" key="1">
    <source>
        <dbReference type="ARBA" id="ARBA00004571"/>
    </source>
</evidence>
<evidence type="ECO:0000259" key="12">
    <source>
        <dbReference type="Pfam" id="PF07715"/>
    </source>
</evidence>
<name>A0A9D2KSH1_9BACE</name>
<dbReference type="NCBIfam" id="TIGR04056">
    <property type="entry name" value="OMP_RagA_SusC"/>
    <property type="match status" value="1"/>
</dbReference>
<keyword evidence="7 8" id="KW-0998">Cell outer membrane</keyword>
<dbReference type="FunFam" id="2.60.40.1120:FF:000003">
    <property type="entry name" value="Outer membrane protein Omp121"/>
    <property type="match status" value="1"/>
</dbReference>
<evidence type="ECO:0000256" key="4">
    <source>
        <dbReference type="ARBA" id="ARBA00022692"/>
    </source>
</evidence>
<feature type="domain" description="TonB-dependent receptor plug" evidence="12">
    <location>
        <begin position="132"/>
        <end position="236"/>
    </location>
</feature>
<evidence type="ECO:0000256" key="7">
    <source>
        <dbReference type="ARBA" id="ARBA00023237"/>
    </source>
</evidence>
<feature type="chain" id="PRO_5039271326" evidence="10">
    <location>
        <begin position="21"/>
        <end position="1085"/>
    </location>
</feature>
<dbReference type="EMBL" id="DWZE01000033">
    <property type="protein sequence ID" value="HJA82848.1"/>
    <property type="molecule type" value="Genomic_DNA"/>
</dbReference>
<dbReference type="InterPro" id="IPR036942">
    <property type="entry name" value="Beta-barrel_TonB_sf"/>
</dbReference>
<reference evidence="13" key="1">
    <citation type="journal article" date="2021" name="PeerJ">
        <title>Extensive microbial diversity within the chicken gut microbiome revealed by metagenomics and culture.</title>
        <authorList>
            <person name="Gilroy R."/>
            <person name="Ravi A."/>
            <person name="Getino M."/>
            <person name="Pursley I."/>
            <person name="Horton D.L."/>
            <person name="Alikhan N.F."/>
            <person name="Baker D."/>
            <person name="Gharbi K."/>
            <person name="Hall N."/>
            <person name="Watson M."/>
            <person name="Adriaenssens E.M."/>
            <person name="Foster-Nyarko E."/>
            <person name="Jarju S."/>
            <person name="Secka A."/>
            <person name="Antonio M."/>
            <person name="Oren A."/>
            <person name="Chaudhuri R.R."/>
            <person name="La Ragione R."/>
            <person name="Hildebrand F."/>
            <person name="Pallen M.J."/>
        </authorList>
    </citation>
    <scope>NUCLEOTIDE SEQUENCE</scope>
    <source>
        <strain evidence="13">ChiHecec1B25-7008</strain>
    </source>
</reference>
<dbReference type="Gene3D" id="2.40.170.20">
    <property type="entry name" value="TonB-dependent receptor, beta-barrel domain"/>
    <property type="match status" value="1"/>
</dbReference>
<dbReference type="Proteomes" id="UP000823860">
    <property type="component" value="Unassembled WGS sequence"/>
</dbReference>
<evidence type="ECO:0000313" key="14">
    <source>
        <dbReference type="Proteomes" id="UP000823860"/>
    </source>
</evidence>
<dbReference type="Pfam" id="PF13715">
    <property type="entry name" value="CarbopepD_reg_2"/>
    <property type="match status" value="1"/>
</dbReference>
<dbReference type="GO" id="GO:0009279">
    <property type="term" value="C:cell outer membrane"/>
    <property type="evidence" value="ECO:0007669"/>
    <property type="project" value="UniProtKB-SubCell"/>
</dbReference>
<keyword evidence="2 8" id="KW-0813">Transport</keyword>
<dbReference type="NCBIfam" id="TIGR04057">
    <property type="entry name" value="SusC_RagA_signa"/>
    <property type="match status" value="1"/>
</dbReference>
<evidence type="ECO:0000259" key="11">
    <source>
        <dbReference type="Pfam" id="PF00593"/>
    </source>
</evidence>
<dbReference type="Pfam" id="PF00593">
    <property type="entry name" value="TonB_dep_Rec_b-barrel"/>
    <property type="match status" value="1"/>
</dbReference>
<dbReference type="InterPro" id="IPR023997">
    <property type="entry name" value="TonB-dep_OMP_SusC/RagA_CS"/>
</dbReference>
<dbReference type="InterPro" id="IPR037066">
    <property type="entry name" value="Plug_dom_sf"/>
</dbReference>
<organism evidence="13 14">
    <name type="scientific">Candidatus Bacteroides intestinavium</name>
    <dbReference type="NCBI Taxonomy" id="2838469"/>
    <lineage>
        <taxon>Bacteria</taxon>
        <taxon>Pseudomonadati</taxon>
        <taxon>Bacteroidota</taxon>
        <taxon>Bacteroidia</taxon>
        <taxon>Bacteroidales</taxon>
        <taxon>Bacteroidaceae</taxon>
        <taxon>Bacteroides</taxon>
    </lineage>
</organism>
<dbReference type="InterPro" id="IPR012910">
    <property type="entry name" value="Plug_dom"/>
</dbReference>
<evidence type="ECO:0000256" key="9">
    <source>
        <dbReference type="RuleBase" id="RU003357"/>
    </source>
</evidence>
<dbReference type="SUPFAM" id="SSF49464">
    <property type="entry name" value="Carboxypeptidase regulatory domain-like"/>
    <property type="match status" value="1"/>
</dbReference>
<feature type="domain" description="TonB-dependent receptor-like beta-barrel" evidence="11">
    <location>
        <begin position="453"/>
        <end position="1052"/>
    </location>
</feature>
<dbReference type="InterPro" id="IPR008969">
    <property type="entry name" value="CarboxyPept-like_regulatory"/>
</dbReference>
<accession>A0A9D2KSH1</accession>
<reference evidence="13" key="2">
    <citation type="submission" date="2021-04" db="EMBL/GenBank/DDBJ databases">
        <authorList>
            <person name="Gilroy R."/>
        </authorList>
    </citation>
    <scope>NUCLEOTIDE SEQUENCE</scope>
    <source>
        <strain evidence="13">ChiHecec1B25-7008</strain>
    </source>
</reference>
<dbReference type="Gene3D" id="2.170.130.10">
    <property type="entry name" value="TonB-dependent receptor, plug domain"/>
    <property type="match status" value="1"/>
</dbReference>